<evidence type="ECO:0000256" key="4">
    <source>
        <dbReference type="ARBA" id="ARBA00023002"/>
    </source>
</evidence>
<accession>A0A835AQ12</accession>
<sequence length="491" mass="54135">MAFSVLVIALIAAIVLPVILHLRTRGNNKPRPANLPPGSMGLPVIGQSLALLRAMRSNTADRWIQGRVARYGPVSKLSLFGTPTVLLTGPAANKFVFFSDDALAMKQPRSVAMILGERSISELAGDDLRRIRGALAEFLKPDMLRKYVGRIDGEVRRHLDESWAGRRAVTVMPLMKRLTFGIISSLLFGLAPGHVRDALAGDFARIAEGMWAIPVDLPFTAFRRSLRSSARARRLLEKITRETKARLERGEASRSSDLIACLLSLADERGAPLLSEEEIVDNAMVTLVAGNDTSSVLLTFMVRHLANDPDTLAAMVQEHEEVAGSKVDGEALTWEDLGKMKLTWRVALETLRLVPPLFGNFRRATKDVEFDGFTIPRGWQVFWVSSVTHMDASIFHEPAKFDPSRFKDGSPATAPPCSFVAFGGGPRICAGMEFARVETLVTMHYLVRRFRWKLCCKENTFVRDPMPSPLHGLPIELEHIGVASSLGKSAC</sequence>
<dbReference type="OrthoDB" id="3945418at2759"/>
<dbReference type="PANTHER" id="PTHR24286:SF335">
    <property type="entry name" value="OS07G0518100 PROTEIN"/>
    <property type="match status" value="1"/>
</dbReference>
<dbReference type="GO" id="GO:0016125">
    <property type="term" value="P:sterol metabolic process"/>
    <property type="evidence" value="ECO:0007669"/>
    <property type="project" value="TreeGrafter"/>
</dbReference>
<dbReference type="PANTHER" id="PTHR24286">
    <property type="entry name" value="CYTOCHROME P450 26"/>
    <property type="match status" value="1"/>
</dbReference>
<dbReference type="CDD" id="cd11043">
    <property type="entry name" value="CYP90-like"/>
    <property type="match status" value="1"/>
</dbReference>
<dbReference type="InterPro" id="IPR002401">
    <property type="entry name" value="Cyt_P450_E_grp-I"/>
</dbReference>
<keyword evidence="6 7" id="KW-0349">Heme</keyword>
<dbReference type="Pfam" id="PF00067">
    <property type="entry name" value="p450"/>
    <property type="match status" value="1"/>
</dbReference>
<feature type="binding site" description="axial binding residue" evidence="6">
    <location>
        <position position="429"/>
    </location>
    <ligand>
        <name>heme</name>
        <dbReference type="ChEBI" id="CHEBI:30413"/>
    </ligand>
    <ligandPart>
        <name>Fe</name>
        <dbReference type="ChEBI" id="CHEBI:18248"/>
    </ligandPart>
</feature>
<evidence type="ECO:0000256" key="5">
    <source>
        <dbReference type="ARBA" id="ARBA00023004"/>
    </source>
</evidence>
<dbReference type="GO" id="GO:0020037">
    <property type="term" value="F:heme binding"/>
    <property type="evidence" value="ECO:0007669"/>
    <property type="project" value="InterPro"/>
</dbReference>
<dbReference type="InterPro" id="IPR001128">
    <property type="entry name" value="Cyt_P450"/>
</dbReference>
<dbReference type="GO" id="GO:0016705">
    <property type="term" value="F:oxidoreductase activity, acting on paired donors, with incorporation or reduction of molecular oxygen"/>
    <property type="evidence" value="ECO:0007669"/>
    <property type="project" value="InterPro"/>
</dbReference>
<dbReference type="InterPro" id="IPR017972">
    <property type="entry name" value="Cyt_P450_CS"/>
</dbReference>
<gene>
    <name evidence="8" type="ORF">HU200_051395</name>
</gene>
<evidence type="ECO:0000313" key="8">
    <source>
        <dbReference type="EMBL" id="KAF8669073.1"/>
    </source>
</evidence>
<evidence type="ECO:0008006" key="10">
    <source>
        <dbReference type="Google" id="ProtNLM"/>
    </source>
</evidence>
<name>A0A835AQ12_9POAL</name>
<dbReference type="FunFam" id="1.10.630.10:FF:000022">
    <property type="entry name" value="Taxadiene 5-alpha hydroxylase"/>
    <property type="match status" value="1"/>
</dbReference>
<keyword evidence="4 7" id="KW-0560">Oxidoreductase</keyword>
<evidence type="ECO:0000256" key="2">
    <source>
        <dbReference type="ARBA" id="ARBA00010617"/>
    </source>
</evidence>
<keyword evidence="5 6" id="KW-0408">Iron</keyword>
<protein>
    <recommendedName>
        <fullName evidence="10">Cytochrome P450</fullName>
    </recommendedName>
</protein>
<dbReference type="AlphaFoldDB" id="A0A835AQ12"/>
<comment type="similarity">
    <text evidence="2 7">Belongs to the cytochrome P450 family.</text>
</comment>
<reference evidence="8" key="1">
    <citation type="submission" date="2020-07" db="EMBL/GenBank/DDBJ databases">
        <title>Genome sequence and genetic diversity analysis of an under-domesticated orphan crop, white fonio (Digitaria exilis).</title>
        <authorList>
            <person name="Bennetzen J.L."/>
            <person name="Chen S."/>
            <person name="Ma X."/>
            <person name="Wang X."/>
            <person name="Yssel A.E.J."/>
            <person name="Chaluvadi S.R."/>
            <person name="Johnson M."/>
            <person name="Gangashetty P."/>
            <person name="Hamidou F."/>
            <person name="Sanogo M.D."/>
            <person name="Zwaenepoel A."/>
            <person name="Wallace J."/>
            <person name="Van De Peer Y."/>
            <person name="Van Deynze A."/>
        </authorList>
    </citation>
    <scope>NUCLEOTIDE SEQUENCE</scope>
    <source>
        <tissue evidence="8">Leaves</tissue>
    </source>
</reference>
<dbReference type="GO" id="GO:0005506">
    <property type="term" value="F:iron ion binding"/>
    <property type="evidence" value="ECO:0007669"/>
    <property type="project" value="InterPro"/>
</dbReference>
<evidence type="ECO:0000313" key="9">
    <source>
        <dbReference type="Proteomes" id="UP000636709"/>
    </source>
</evidence>
<dbReference type="PRINTS" id="PR00463">
    <property type="entry name" value="EP450I"/>
</dbReference>
<dbReference type="EMBL" id="JACEFO010002272">
    <property type="protein sequence ID" value="KAF8669073.1"/>
    <property type="molecule type" value="Genomic_DNA"/>
</dbReference>
<comment type="caution">
    <text evidence="8">The sequence shown here is derived from an EMBL/GenBank/DDBJ whole genome shotgun (WGS) entry which is preliminary data.</text>
</comment>
<evidence type="ECO:0000256" key="3">
    <source>
        <dbReference type="ARBA" id="ARBA00022723"/>
    </source>
</evidence>
<evidence type="ECO:0000256" key="6">
    <source>
        <dbReference type="PIRSR" id="PIRSR602401-1"/>
    </source>
</evidence>
<evidence type="ECO:0000256" key="1">
    <source>
        <dbReference type="ARBA" id="ARBA00001971"/>
    </source>
</evidence>
<organism evidence="8 9">
    <name type="scientific">Digitaria exilis</name>
    <dbReference type="NCBI Taxonomy" id="1010633"/>
    <lineage>
        <taxon>Eukaryota</taxon>
        <taxon>Viridiplantae</taxon>
        <taxon>Streptophyta</taxon>
        <taxon>Embryophyta</taxon>
        <taxon>Tracheophyta</taxon>
        <taxon>Spermatophyta</taxon>
        <taxon>Magnoliopsida</taxon>
        <taxon>Liliopsida</taxon>
        <taxon>Poales</taxon>
        <taxon>Poaceae</taxon>
        <taxon>PACMAD clade</taxon>
        <taxon>Panicoideae</taxon>
        <taxon>Panicodae</taxon>
        <taxon>Paniceae</taxon>
        <taxon>Anthephorinae</taxon>
        <taxon>Digitaria</taxon>
    </lineage>
</organism>
<dbReference type="Proteomes" id="UP000636709">
    <property type="component" value="Unassembled WGS sequence"/>
</dbReference>
<dbReference type="Gene3D" id="1.10.630.10">
    <property type="entry name" value="Cytochrome P450"/>
    <property type="match status" value="1"/>
</dbReference>
<dbReference type="SUPFAM" id="SSF48264">
    <property type="entry name" value="Cytochrome P450"/>
    <property type="match status" value="1"/>
</dbReference>
<dbReference type="GO" id="GO:0004497">
    <property type="term" value="F:monooxygenase activity"/>
    <property type="evidence" value="ECO:0007669"/>
    <property type="project" value="UniProtKB-KW"/>
</dbReference>
<evidence type="ECO:0000256" key="7">
    <source>
        <dbReference type="RuleBase" id="RU000461"/>
    </source>
</evidence>
<dbReference type="InterPro" id="IPR036396">
    <property type="entry name" value="Cyt_P450_sf"/>
</dbReference>
<proteinExistence type="inferred from homology"/>
<keyword evidence="7" id="KW-0503">Monooxygenase</keyword>
<dbReference type="PROSITE" id="PS00086">
    <property type="entry name" value="CYTOCHROME_P450"/>
    <property type="match status" value="1"/>
</dbReference>
<comment type="cofactor">
    <cofactor evidence="1 6">
        <name>heme</name>
        <dbReference type="ChEBI" id="CHEBI:30413"/>
    </cofactor>
</comment>
<dbReference type="PRINTS" id="PR00385">
    <property type="entry name" value="P450"/>
</dbReference>
<keyword evidence="9" id="KW-1185">Reference proteome</keyword>
<keyword evidence="3 6" id="KW-0479">Metal-binding</keyword>